<dbReference type="GO" id="GO:0008289">
    <property type="term" value="F:lipid binding"/>
    <property type="evidence" value="ECO:0007669"/>
    <property type="project" value="UniProtKB-KW"/>
</dbReference>
<dbReference type="Pfam" id="PF26544">
    <property type="entry name" value="Mdm12"/>
    <property type="match status" value="1"/>
</dbReference>
<dbReference type="PANTHER" id="PTHR28204:SF1">
    <property type="entry name" value="MITOCHONDRIAL DISTRIBUTION AND MORPHOLOGY PROTEIN 12"/>
    <property type="match status" value="1"/>
</dbReference>
<evidence type="ECO:0000256" key="7">
    <source>
        <dbReference type="ARBA" id="ARBA00023128"/>
    </source>
</evidence>
<evidence type="ECO:0000256" key="3">
    <source>
        <dbReference type="ARBA" id="ARBA00022787"/>
    </source>
</evidence>
<evidence type="ECO:0000256" key="6">
    <source>
        <dbReference type="ARBA" id="ARBA00023121"/>
    </source>
</evidence>
<dbReference type="PANTHER" id="PTHR28204">
    <property type="entry name" value="MITOCHONDRIAL DISTRIBUTION AND MORPHOLOGY PROTEIN 12"/>
    <property type="match status" value="1"/>
</dbReference>
<keyword evidence="7" id="KW-0496">Mitochondrion</keyword>
<keyword evidence="4" id="KW-0256">Endoplasmic reticulum</keyword>
<accession>A0A9W8ALA1</accession>
<protein>
    <submittedName>
        <fullName evidence="11">Mitochondrial distribution and morphology protein 12</fullName>
    </submittedName>
</protein>
<evidence type="ECO:0000313" key="11">
    <source>
        <dbReference type="EMBL" id="KAJ1959078.1"/>
    </source>
</evidence>
<reference evidence="11" key="1">
    <citation type="submission" date="2022-07" db="EMBL/GenBank/DDBJ databases">
        <title>Phylogenomic reconstructions and comparative analyses of Kickxellomycotina fungi.</title>
        <authorList>
            <person name="Reynolds N.K."/>
            <person name="Stajich J.E."/>
            <person name="Barry K."/>
            <person name="Grigoriev I.V."/>
            <person name="Crous P."/>
            <person name="Smith M.E."/>
        </authorList>
    </citation>
    <scope>NUCLEOTIDE SEQUENCE</scope>
    <source>
        <strain evidence="11">RSA 1196</strain>
    </source>
</reference>
<comment type="subcellular location">
    <subcellularLocation>
        <location evidence="1">Membrane</location>
    </subcellularLocation>
</comment>
<dbReference type="InterPro" id="IPR031468">
    <property type="entry name" value="SMP_LBD"/>
</dbReference>
<evidence type="ECO:0000256" key="9">
    <source>
        <dbReference type="SAM" id="MobiDB-lite"/>
    </source>
</evidence>
<keyword evidence="12" id="KW-1185">Reference proteome</keyword>
<feature type="domain" description="SMP-LTD" evidence="10">
    <location>
        <begin position="1"/>
        <end position="153"/>
    </location>
</feature>
<proteinExistence type="predicted"/>
<dbReference type="OrthoDB" id="3356905at2759"/>
<evidence type="ECO:0000256" key="1">
    <source>
        <dbReference type="ARBA" id="ARBA00004370"/>
    </source>
</evidence>
<dbReference type="GO" id="GO:0007005">
    <property type="term" value="P:mitochondrion organization"/>
    <property type="evidence" value="ECO:0007669"/>
    <property type="project" value="InterPro"/>
</dbReference>
<keyword evidence="3" id="KW-1000">Mitochondrion outer membrane</keyword>
<keyword evidence="8" id="KW-0472">Membrane</keyword>
<sequence>MSFELFWDKLDSTVARTVQEKLNKRFKTMTKPDIIGDLEIADLDFGSVAPQVEILDITDPFPEFYYATDSDAGDNGSDTESLTFEHLGRTDSVERPMEESAQTAREQRRVVISDERLASEVAERLEAWDGLSPRGNSHGLDGLSRTSNEFHRP</sequence>
<dbReference type="PROSITE" id="PS51847">
    <property type="entry name" value="SMP"/>
    <property type="match status" value="1"/>
</dbReference>
<organism evidence="11 12">
    <name type="scientific">Dispira parvispora</name>
    <dbReference type="NCBI Taxonomy" id="1520584"/>
    <lineage>
        <taxon>Eukaryota</taxon>
        <taxon>Fungi</taxon>
        <taxon>Fungi incertae sedis</taxon>
        <taxon>Zoopagomycota</taxon>
        <taxon>Kickxellomycotina</taxon>
        <taxon>Dimargaritomycetes</taxon>
        <taxon>Dimargaritales</taxon>
        <taxon>Dimargaritaceae</taxon>
        <taxon>Dispira</taxon>
    </lineage>
</organism>
<keyword evidence="5" id="KW-0445">Lipid transport</keyword>
<evidence type="ECO:0000256" key="8">
    <source>
        <dbReference type="ARBA" id="ARBA00023136"/>
    </source>
</evidence>
<evidence type="ECO:0000256" key="4">
    <source>
        <dbReference type="ARBA" id="ARBA00022824"/>
    </source>
</evidence>
<dbReference type="EMBL" id="JANBPY010001688">
    <property type="protein sequence ID" value="KAJ1959078.1"/>
    <property type="molecule type" value="Genomic_DNA"/>
</dbReference>
<evidence type="ECO:0000256" key="5">
    <source>
        <dbReference type="ARBA" id="ARBA00023055"/>
    </source>
</evidence>
<feature type="non-terminal residue" evidence="11">
    <location>
        <position position="153"/>
    </location>
</feature>
<dbReference type="AlphaFoldDB" id="A0A9W8ALA1"/>
<feature type="region of interest" description="Disordered" evidence="9">
    <location>
        <begin position="66"/>
        <end position="108"/>
    </location>
</feature>
<comment type="caution">
    <text evidence="11">The sequence shown here is derived from an EMBL/GenBank/DDBJ whole genome shotgun (WGS) entry which is preliminary data.</text>
</comment>
<dbReference type="Proteomes" id="UP001150925">
    <property type="component" value="Unassembled WGS sequence"/>
</dbReference>
<evidence type="ECO:0000259" key="10">
    <source>
        <dbReference type="PROSITE" id="PS51847"/>
    </source>
</evidence>
<feature type="region of interest" description="Disordered" evidence="9">
    <location>
        <begin position="125"/>
        <end position="153"/>
    </location>
</feature>
<feature type="compositionally biased region" description="Basic and acidic residues" evidence="9">
    <location>
        <begin position="86"/>
        <end position="98"/>
    </location>
</feature>
<dbReference type="GO" id="GO:0015914">
    <property type="term" value="P:phospholipid transport"/>
    <property type="evidence" value="ECO:0007669"/>
    <property type="project" value="TreeGrafter"/>
</dbReference>
<dbReference type="GO" id="GO:1990456">
    <property type="term" value="P:mitochondrion-endoplasmic reticulum membrane tethering"/>
    <property type="evidence" value="ECO:0007669"/>
    <property type="project" value="TreeGrafter"/>
</dbReference>
<keyword evidence="6" id="KW-0446">Lipid-binding</keyword>
<dbReference type="GO" id="GO:0032865">
    <property type="term" value="C:ERMES complex"/>
    <property type="evidence" value="ECO:0007669"/>
    <property type="project" value="InterPro"/>
</dbReference>
<dbReference type="InterPro" id="IPR027532">
    <property type="entry name" value="Mdm12"/>
</dbReference>
<gene>
    <name evidence="11" type="primary">MDM12_2</name>
    <name evidence="11" type="ORF">IWQ62_004754</name>
</gene>
<keyword evidence="2" id="KW-0813">Transport</keyword>
<name>A0A9W8ALA1_9FUNG</name>
<evidence type="ECO:0000313" key="12">
    <source>
        <dbReference type="Proteomes" id="UP001150925"/>
    </source>
</evidence>
<evidence type="ECO:0000256" key="2">
    <source>
        <dbReference type="ARBA" id="ARBA00022448"/>
    </source>
</evidence>